<gene>
    <name evidence="4" type="ORF">KFK09_010747</name>
</gene>
<keyword evidence="5" id="KW-1185">Reference proteome</keyword>
<dbReference type="EMBL" id="JAGYWB010000009">
    <property type="protein sequence ID" value="KAI0510147.1"/>
    <property type="molecule type" value="Genomic_DNA"/>
</dbReference>
<evidence type="ECO:0008006" key="6">
    <source>
        <dbReference type="Google" id="ProtNLM"/>
    </source>
</evidence>
<dbReference type="PANTHER" id="PTHR47481">
    <property type="match status" value="1"/>
</dbReference>
<dbReference type="Pfam" id="PF22936">
    <property type="entry name" value="Pol_BBD"/>
    <property type="match status" value="1"/>
</dbReference>
<dbReference type="Proteomes" id="UP000829196">
    <property type="component" value="Unassembled WGS sequence"/>
</dbReference>
<dbReference type="PANTHER" id="PTHR47481:SF31">
    <property type="entry name" value="OS01G0873500 PROTEIN"/>
    <property type="match status" value="1"/>
</dbReference>
<evidence type="ECO:0000313" key="5">
    <source>
        <dbReference type="Proteomes" id="UP000829196"/>
    </source>
</evidence>
<comment type="caution">
    <text evidence="4">The sequence shown here is derived from an EMBL/GenBank/DDBJ whole genome shotgun (WGS) entry which is preliminary data.</text>
</comment>
<dbReference type="OrthoDB" id="1737296at2759"/>
<feature type="region of interest" description="Disordered" evidence="1">
    <location>
        <begin position="235"/>
        <end position="269"/>
    </location>
</feature>
<dbReference type="InterPro" id="IPR025724">
    <property type="entry name" value="GAG-pre-integrase_dom"/>
</dbReference>
<feature type="compositionally biased region" description="Low complexity" evidence="1">
    <location>
        <begin position="255"/>
        <end position="266"/>
    </location>
</feature>
<evidence type="ECO:0000259" key="2">
    <source>
        <dbReference type="Pfam" id="PF13976"/>
    </source>
</evidence>
<name>A0A8T3BCY1_DENNO</name>
<accession>A0A8T3BCY1</accession>
<dbReference type="Pfam" id="PF13976">
    <property type="entry name" value="gag_pre-integrs"/>
    <property type="match status" value="1"/>
</dbReference>
<protein>
    <recommendedName>
        <fullName evidence="6">Retrovirus-related Pol polyprotein from transposon TNT 1-94</fullName>
    </recommendedName>
</protein>
<evidence type="ECO:0000259" key="3">
    <source>
        <dbReference type="Pfam" id="PF22936"/>
    </source>
</evidence>
<feature type="domain" description="GAG-pre-integrase" evidence="2">
    <location>
        <begin position="426"/>
        <end position="487"/>
    </location>
</feature>
<dbReference type="AlphaFoldDB" id="A0A8T3BCY1"/>
<sequence>MSQSISVQVSGDTTASANQLIPANMKFVVSNIKNFVTTPLNADNYAIWRSQILKIIRANGFYNFLVPSIMPPESPDQIQEGSSSSTTSNGNRHLTDQTLSAAICATISPSILPYVISLESTAEIWHSLEAWFQSSNRSKVIQLKNELHNVSLKTSTMTQYLSEIKSLVDQIAAAGSTVDIEDIILYILNSLPPPYQAFKTSIRTMLTPISLDQLYPLLLSEEIHIAADTARQTTGNDPNMALFGYRGRGRRSRGRQNQSSAGQSRSNPNSSVICQICFKKGHSANSCWHRLNAQYTPTARNVNNALLAATTNQDNTWFLDSGASTHLTNSLDNMSVTSPYQGSENITIGDGSSINIAHSGAGILPTPSRKLQMSNILHSPSLAYNLLSISRLTKDNNISIIFDANGFTFKDPTTHQILLQGPCNEGLYPLKLEPFSNKALAAGHTSTDLWHQRLGHPHKRILDVLHKCNKDIKIGKHSFCTSCKESKGHKLSF</sequence>
<proteinExistence type="predicted"/>
<dbReference type="Pfam" id="PF14223">
    <property type="entry name" value="Retrotran_gag_2"/>
    <property type="match status" value="1"/>
</dbReference>
<dbReference type="InterPro" id="IPR054722">
    <property type="entry name" value="PolX-like_BBD"/>
</dbReference>
<reference evidence="4" key="1">
    <citation type="journal article" date="2022" name="Front. Genet.">
        <title>Chromosome-Scale Assembly of the Dendrobium nobile Genome Provides Insights Into the Molecular Mechanism of the Biosynthesis of the Medicinal Active Ingredient of Dendrobium.</title>
        <authorList>
            <person name="Xu Q."/>
            <person name="Niu S.-C."/>
            <person name="Li K.-L."/>
            <person name="Zheng P.-J."/>
            <person name="Zhang X.-J."/>
            <person name="Jia Y."/>
            <person name="Liu Y."/>
            <person name="Niu Y.-X."/>
            <person name="Yu L.-H."/>
            <person name="Chen D.-F."/>
            <person name="Zhang G.-Q."/>
        </authorList>
    </citation>
    <scope>NUCLEOTIDE SEQUENCE</scope>
    <source>
        <tissue evidence="4">Leaf</tissue>
    </source>
</reference>
<organism evidence="4 5">
    <name type="scientific">Dendrobium nobile</name>
    <name type="common">Orchid</name>
    <dbReference type="NCBI Taxonomy" id="94219"/>
    <lineage>
        <taxon>Eukaryota</taxon>
        <taxon>Viridiplantae</taxon>
        <taxon>Streptophyta</taxon>
        <taxon>Embryophyta</taxon>
        <taxon>Tracheophyta</taxon>
        <taxon>Spermatophyta</taxon>
        <taxon>Magnoliopsida</taxon>
        <taxon>Liliopsida</taxon>
        <taxon>Asparagales</taxon>
        <taxon>Orchidaceae</taxon>
        <taxon>Epidendroideae</taxon>
        <taxon>Malaxideae</taxon>
        <taxon>Dendrobiinae</taxon>
        <taxon>Dendrobium</taxon>
    </lineage>
</organism>
<evidence type="ECO:0000313" key="4">
    <source>
        <dbReference type="EMBL" id="KAI0510147.1"/>
    </source>
</evidence>
<feature type="domain" description="Retrovirus-related Pol polyprotein from transposon TNT 1-94-like beta-barrel" evidence="3">
    <location>
        <begin position="317"/>
        <end position="395"/>
    </location>
</feature>
<evidence type="ECO:0000256" key="1">
    <source>
        <dbReference type="SAM" id="MobiDB-lite"/>
    </source>
</evidence>